<dbReference type="RefSeq" id="XP_031852996.1">
    <property type="nucleotide sequence ID" value="XM_031997105.1"/>
</dbReference>
<name>A0A5E8BDM0_9ASCO</name>
<dbReference type="EMBL" id="CABVLU010000002">
    <property type="protein sequence ID" value="VVT49673.1"/>
    <property type="molecule type" value="Genomic_DNA"/>
</dbReference>
<dbReference type="OrthoDB" id="4089966at2759"/>
<keyword evidence="1" id="KW-0472">Membrane</keyword>
<evidence type="ECO:0000256" key="1">
    <source>
        <dbReference type="SAM" id="Phobius"/>
    </source>
</evidence>
<keyword evidence="1" id="KW-0812">Transmembrane</keyword>
<sequence>MSQLLQIAGSFKNLAYTALPILVPMAWRSGNKVYHTLKSPKYRARIHPISARNLRVVLVLAAATVALLLFYTPIARASEFNIFQITESRLQTPIEVVATRFRVLYAAPGAEGGQPWLSEAQARMPRNLRKAAAFTTEASWERFFARLTTLEGRVLYTGYGSNAFLHCDFCRTDAPWTFFLYVLPAILAPYIANLGLVLMVTRGPRNFITTTQSAQWTSIFVTITIVLAVLDVALFYSFPTTQFAMQTRHAVSRDAALWIYREAHKYRAIFLALVDASLAFVVWLAGTGRLWDNSFTEDGYYRSTQRAVQALDMAVQRLRVSTMLHSHVIARNKDFRTAYEQWGELEQLFDQKLREAPKVKEARKSAQQRKAALLRNVEAEAQNLIEKL</sequence>
<evidence type="ECO:0000313" key="2">
    <source>
        <dbReference type="EMBL" id="VVT49673.1"/>
    </source>
</evidence>
<keyword evidence="3" id="KW-1185">Reference proteome</keyword>
<feature type="transmembrane region" description="Helical" evidence="1">
    <location>
        <begin position="266"/>
        <end position="285"/>
    </location>
</feature>
<accession>A0A5E8BDM0</accession>
<dbReference type="PANTHER" id="PTHR39470:SF1">
    <property type="entry name" value="CHORISMATE SYNTHASE PROTEIN"/>
    <property type="match status" value="1"/>
</dbReference>
<feature type="transmembrane region" description="Helical" evidence="1">
    <location>
        <begin position="53"/>
        <end position="71"/>
    </location>
</feature>
<evidence type="ECO:0000313" key="3">
    <source>
        <dbReference type="Proteomes" id="UP000398389"/>
    </source>
</evidence>
<gene>
    <name evidence="2" type="ORF">SAPINGB_P002386</name>
</gene>
<feature type="transmembrane region" description="Helical" evidence="1">
    <location>
        <begin position="178"/>
        <end position="198"/>
    </location>
</feature>
<dbReference type="GeneID" id="43581205"/>
<protein>
    <submittedName>
        <fullName evidence="2">Uncharacterized protein</fullName>
    </submittedName>
</protein>
<feature type="transmembrane region" description="Helical" evidence="1">
    <location>
        <begin position="219"/>
        <end position="238"/>
    </location>
</feature>
<organism evidence="2 3">
    <name type="scientific">Magnusiomyces paraingens</name>
    <dbReference type="NCBI Taxonomy" id="2606893"/>
    <lineage>
        <taxon>Eukaryota</taxon>
        <taxon>Fungi</taxon>
        <taxon>Dikarya</taxon>
        <taxon>Ascomycota</taxon>
        <taxon>Saccharomycotina</taxon>
        <taxon>Dipodascomycetes</taxon>
        <taxon>Dipodascales</taxon>
        <taxon>Dipodascaceae</taxon>
        <taxon>Magnusiomyces</taxon>
    </lineage>
</organism>
<dbReference type="AlphaFoldDB" id="A0A5E8BDM0"/>
<keyword evidence="1" id="KW-1133">Transmembrane helix</keyword>
<proteinExistence type="predicted"/>
<dbReference type="PANTHER" id="PTHR39470">
    <property type="entry name" value="CHROMOSOME 10, WHOLE GENOME SHOTGUN SEQUENCE"/>
    <property type="match status" value="1"/>
</dbReference>
<reference evidence="2 3" key="1">
    <citation type="submission" date="2019-09" db="EMBL/GenBank/DDBJ databases">
        <authorList>
            <person name="Brejova B."/>
        </authorList>
    </citation>
    <scope>NUCLEOTIDE SEQUENCE [LARGE SCALE GENOMIC DNA]</scope>
</reference>
<dbReference type="Proteomes" id="UP000398389">
    <property type="component" value="Unassembled WGS sequence"/>
</dbReference>